<dbReference type="Pfam" id="PF09594">
    <property type="entry name" value="GT87"/>
    <property type="match status" value="1"/>
</dbReference>
<dbReference type="PIRSF" id="PIRSF010361">
    <property type="entry name" value="UCP010361"/>
    <property type="match status" value="1"/>
</dbReference>
<organism evidence="10 11">
    <name type="scientific">Arthrobacter mobilis</name>
    <dbReference type="NCBI Taxonomy" id="2724944"/>
    <lineage>
        <taxon>Bacteria</taxon>
        <taxon>Bacillati</taxon>
        <taxon>Actinomycetota</taxon>
        <taxon>Actinomycetes</taxon>
        <taxon>Micrococcales</taxon>
        <taxon>Micrococcaceae</taxon>
        <taxon>Arthrobacter</taxon>
    </lineage>
</organism>
<comment type="caution">
    <text evidence="10">The sequence shown here is derived from an EMBL/GenBank/DDBJ whole genome shotgun (WGS) entry which is preliminary data.</text>
</comment>
<evidence type="ECO:0000256" key="5">
    <source>
        <dbReference type="ARBA" id="ARBA00022989"/>
    </source>
</evidence>
<reference evidence="10 11" key="1">
    <citation type="submission" date="2020-04" db="EMBL/GenBank/DDBJ databases">
        <title>Arthrobacter sp. nov.</title>
        <authorList>
            <person name="Liu S."/>
        </authorList>
    </citation>
    <scope>NUCLEOTIDE SEQUENCE [LARGE SCALE GENOMIC DNA]</scope>
    <source>
        <strain evidence="10 11">E918</strain>
    </source>
</reference>
<keyword evidence="3" id="KW-0808">Transferase</keyword>
<feature type="transmembrane region" description="Helical" evidence="9">
    <location>
        <begin position="319"/>
        <end position="337"/>
    </location>
</feature>
<feature type="transmembrane region" description="Helical" evidence="9">
    <location>
        <begin position="180"/>
        <end position="210"/>
    </location>
</feature>
<evidence type="ECO:0000256" key="9">
    <source>
        <dbReference type="SAM" id="Phobius"/>
    </source>
</evidence>
<evidence type="ECO:0000256" key="6">
    <source>
        <dbReference type="ARBA" id="ARBA00023136"/>
    </source>
</evidence>
<dbReference type="InterPro" id="IPR018584">
    <property type="entry name" value="GT87"/>
</dbReference>
<dbReference type="InterPro" id="IPR016570">
    <property type="entry name" value="UCP010361"/>
</dbReference>
<name>A0A7X6K5D4_9MICC</name>
<feature type="transmembrane region" description="Helical" evidence="9">
    <location>
        <begin position="419"/>
        <end position="436"/>
    </location>
</feature>
<keyword evidence="4 9" id="KW-0812">Transmembrane</keyword>
<comment type="similarity">
    <text evidence="7">Belongs to the glycosyltransferase 87 family.</text>
</comment>
<feature type="transmembrane region" description="Helical" evidence="9">
    <location>
        <begin position="147"/>
        <end position="168"/>
    </location>
</feature>
<evidence type="ECO:0000256" key="2">
    <source>
        <dbReference type="ARBA" id="ARBA00022475"/>
    </source>
</evidence>
<keyword evidence="6 9" id="KW-0472">Membrane</keyword>
<feature type="compositionally biased region" description="Low complexity" evidence="8">
    <location>
        <begin position="488"/>
        <end position="500"/>
    </location>
</feature>
<feature type="transmembrane region" description="Helical" evidence="9">
    <location>
        <begin position="344"/>
        <end position="362"/>
    </location>
</feature>
<dbReference type="Proteomes" id="UP000544090">
    <property type="component" value="Unassembled WGS sequence"/>
</dbReference>
<evidence type="ECO:0000313" key="11">
    <source>
        <dbReference type="Proteomes" id="UP000544090"/>
    </source>
</evidence>
<feature type="region of interest" description="Disordered" evidence="8">
    <location>
        <begin position="449"/>
        <end position="500"/>
    </location>
</feature>
<feature type="transmembrane region" description="Helical" evidence="9">
    <location>
        <begin position="216"/>
        <end position="244"/>
    </location>
</feature>
<feature type="transmembrane region" description="Helical" evidence="9">
    <location>
        <begin position="251"/>
        <end position="272"/>
    </location>
</feature>
<evidence type="ECO:0000256" key="3">
    <source>
        <dbReference type="ARBA" id="ARBA00022679"/>
    </source>
</evidence>
<protein>
    <submittedName>
        <fullName evidence="10">DUF2029 domain-containing protein</fullName>
    </submittedName>
</protein>
<dbReference type="EMBL" id="JAAZSQ010000014">
    <property type="protein sequence ID" value="NKX55600.1"/>
    <property type="molecule type" value="Genomic_DNA"/>
</dbReference>
<accession>A0A7X6K5D4</accession>
<proteinExistence type="inferred from homology"/>
<keyword evidence="11" id="KW-1185">Reference proteome</keyword>
<sequence length="500" mass="54593">MPATTRPPSRRRLPLRIVVPSRNDPFLRRYTEVLGGPLGRHSAPGIVTPGFFTVERVLILLTTLAALLSVLAKTPCRAGGWTLPDYFYQGCYSDWPVLFESRQLAEGVFPLLTPGSFFEYPVLLGLLAGATAWLVPGQGASAERVLAYFDINAALAAAAWITAVVATARMGHRRPWDAAMVALAPGIVLAGTINWDLWAVMLTALGMLAFARSRPVAAGIFLGLGTAAKAYPLLVFGAIILLALRTGRYRPLWQATAAAAAAWLAVNLPVMVLNPGGWSQFLAYSRDRGAGHSSLWYVWNLAVEQQGLPQVDATVANEASLLLFLAACAGIALLALSAPRRPRLASLAFLIVAAFVLTNKVYSPQFVLWLVPLAALAHPRWRDFLVWQFFEVLHWWAVWMYLARGTSGGPAEHNLDTPYYVLAVLGHMAATGYLMARVIRSIRHPEHDVVRRMDTDDPQGGPFDRAPDRFVLAPRPERRPGRRPAPLPGAGRPPGQQEEP</sequence>
<feature type="transmembrane region" description="Helical" evidence="9">
    <location>
        <begin position="117"/>
        <end position="135"/>
    </location>
</feature>
<evidence type="ECO:0000256" key="1">
    <source>
        <dbReference type="ARBA" id="ARBA00004651"/>
    </source>
</evidence>
<evidence type="ECO:0000256" key="4">
    <source>
        <dbReference type="ARBA" id="ARBA00022692"/>
    </source>
</evidence>
<evidence type="ECO:0000313" key="10">
    <source>
        <dbReference type="EMBL" id="NKX55600.1"/>
    </source>
</evidence>
<comment type="subcellular location">
    <subcellularLocation>
        <location evidence="1">Cell membrane</location>
        <topology evidence="1">Multi-pass membrane protein</topology>
    </subcellularLocation>
</comment>
<evidence type="ECO:0000256" key="7">
    <source>
        <dbReference type="ARBA" id="ARBA00024033"/>
    </source>
</evidence>
<dbReference type="GO" id="GO:0005886">
    <property type="term" value="C:plasma membrane"/>
    <property type="evidence" value="ECO:0007669"/>
    <property type="project" value="UniProtKB-SubCell"/>
</dbReference>
<gene>
    <name evidence="10" type="ORF">HGG74_13855</name>
</gene>
<dbReference type="RefSeq" id="WP_168487255.1">
    <property type="nucleotide sequence ID" value="NZ_JAAZSQ010000014.1"/>
</dbReference>
<dbReference type="AlphaFoldDB" id="A0A7X6K5D4"/>
<dbReference type="GO" id="GO:0016758">
    <property type="term" value="F:hexosyltransferase activity"/>
    <property type="evidence" value="ECO:0007669"/>
    <property type="project" value="InterPro"/>
</dbReference>
<keyword evidence="2" id="KW-1003">Cell membrane</keyword>
<evidence type="ECO:0000256" key="8">
    <source>
        <dbReference type="SAM" id="MobiDB-lite"/>
    </source>
</evidence>
<keyword evidence="5 9" id="KW-1133">Transmembrane helix</keyword>